<dbReference type="Proteomes" id="UP000054466">
    <property type="component" value="Unassembled WGS sequence"/>
</dbReference>
<evidence type="ECO:0000313" key="1">
    <source>
        <dbReference type="EMBL" id="KIW35151.1"/>
    </source>
</evidence>
<protein>
    <submittedName>
        <fullName evidence="1">Uncharacterized protein</fullName>
    </submittedName>
</protein>
<dbReference type="VEuPathDB" id="FungiDB:PV07_01866"/>
<proteinExistence type="predicted"/>
<dbReference type="GeneID" id="27341060"/>
<sequence length="141" mass="16184">MYKSRNAITKTNVPPSNFFFSLVESSKPPAGRFIHYLPDQPLPHCSQLTSLYTTAFLHRPPLVSAKSNVPIQKQAISVRPPQSRRYRVSVPRPPLSRQARLNSDLRLTCDAYRPRLLEMVNSPTWIRTNFRKELDTCNTCS</sequence>
<accession>A0A0D2A4B6</accession>
<dbReference type="AlphaFoldDB" id="A0A0D2A4B6"/>
<dbReference type="HOGENOM" id="CLU_1825087_0_0_1"/>
<reference evidence="1 2" key="1">
    <citation type="submission" date="2015-01" db="EMBL/GenBank/DDBJ databases">
        <title>The Genome Sequence of Cladophialophora immunda CBS83496.</title>
        <authorList>
            <consortium name="The Broad Institute Genomics Platform"/>
            <person name="Cuomo C."/>
            <person name="de Hoog S."/>
            <person name="Gorbushina A."/>
            <person name="Stielow B."/>
            <person name="Teixiera M."/>
            <person name="Abouelleil A."/>
            <person name="Chapman S.B."/>
            <person name="Priest M."/>
            <person name="Young S.K."/>
            <person name="Wortman J."/>
            <person name="Nusbaum C."/>
            <person name="Birren B."/>
        </authorList>
    </citation>
    <scope>NUCLEOTIDE SEQUENCE [LARGE SCALE GENOMIC DNA]</scope>
    <source>
        <strain evidence="1 2">CBS 83496</strain>
    </source>
</reference>
<evidence type="ECO:0000313" key="2">
    <source>
        <dbReference type="Proteomes" id="UP000054466"/>
    </source>
</evidence>
<gene>
    <name evidence="1" type="ORF">PV07_01866</name>
</gene>
<dbReference type="EMBL" id="KN847040">
    <property type="protein sequence ID" value="KIW35151.1"/>
    <property type="molecule type" value="Genomic_DNA"/>
</dbReference>
<name>A0A0D2A4B6_9EURO</name>
<dbReference type="RefSeq" id="XP_016255367.1">
    <property type="nucleotide sequence ID" value="XM_016388439.1"/>
</dbReference>
<keyword evidence="2" id="KW-1185">Reference proteome</keyword>
<organism evidence="1 2">
    <name type="scientific">Cladophialophora immunda</name>
    <dbReference type="NCBI Taxonomy" id="569365"/>
    <lineage>
        <taxon>Eukaryota</taxon>
        <taxon>Fungi</taxon>
        <taxon>Dikarya</taxon>
        <taxon>Ascomycota</taxon>
        <taxon>Pezizomycotina</taxon>
        <taxon>Eurotiomycetes</taxon>
        <taxon>Chaetothyriomycetidae</taxon>
        <taxon>Chaetothyriales</taxon>
        <taxon>Herpotrichiellaceae</taxon>
        <taxon>Cladophialophora</taxon>
    </lineage>
</organism>